<feature type="transmembrane region" description="Helical" evidence="1">
    <location>
        <begin position="81"/>
        <end position="104"/>
    </location>
</feature>
<feature type="transmembrane region" description="Helical" evidence="1">
    <location>
        <begin position="45"/>
        <end position="69"/>
    </location>
</feature>
<keyword evidence="1" id="KW-0472">Membrane</keyword>
<dbReference type="Proteomes" id="UP000537131">
    <property type="component" value="Unassembled WGS sequence"/>
</dbReference>
<reference evidence="2 3" key="1">
    <citation type="submission" date="2020-04" db="EMBL/GenBank/DDBJ databases">
        <authorList>
            <person name="Doyle D.A."/>
        </authorList>
    </citation>
    <scope>NUCLEOTIDE SEQUENCE [LARGE SCALE GENOMIC DNA]</scope>
    <source>
        <strain evidence="2 3">P21</strain>
    </source>
</reference>
<keyword evidence="3" id="KW-1185">Reference proteome</keyword>
<name>A0A7Y0EJB1_9CLOT</name>
<sequence length="120" mass="13668">MKNKKKETSLNKENKKKYEYKLTYYVICYVIGYIISLWITGIPSLIYLIPIKVDALAISTIVGTLCNLYHYNISGNSARHYMFKPALISIVTTLIISIITKVVIELGVITDPNPFFGFIK</sequence>
<evidence type="ECO:0000256" key="1">
    <source>
        <dbReference type="SAM" id="Phobius"/>
    </source>
</evidence>
<keyword evidence="1" id="KW-1133">Transmembrane helix</keyword>
<proteinExistence type="predicted"/>
<evidence type="ECO:0000313" key="3">
    <source>
        <dbReference type="Proteomes" id="UP000537131"/>
    </source>
</evidence>
<dbReference type="EMBL" id="JABBNI010000042">
    <property type="protein sequence ID" value="NMM64505.1"/>
    <property type="molecule type" value="Genomic_DNA"/>
</dbReference>
<keyword evidence="1" id="KW-0812">Transmembrane</keyword>
<evidence type="ECO:0000313" key="2">
    <source>
        <dbReference type="EMBL" id="NMM64505.1"/>
    </source>
</evidence>
<comment type="caution">
    <text evidence="2">The sequence shown here is derived from an EMBL/GenBank/DDBJ whole genome shotgun (WGS) entry which is preliminary data.</text>
</comment>
<accession>A0A7Y0EJB1</accession>
<organism evidence="2 3">
    <name type="scientific">Clostridium muellerianum</name>
    <dbReference type="NCBI Taxonomy" id="2716538"/>
    <lineage>
        <taxon>Bacteria</taxon>
        <taxon>Bacillati</taxon>
        <taxon>Bacillota</taxon>
        <taxon>Clostridia</taxon>
        <taxon>Eubacteriales</taxon>
        <taxon>Clostridiaceae</taxon>
        <taxon>Clostridium</taxon>
    </lineage>
</organism>
<dbReference type="RefSeq" id="WP_169299100.1">
    <property type="nucleotide sequence ID" value="NZ_JABBNI010000042.1"/>
</dbReference>
<gene>
    <name evidence="2" type="ORF">HBE96_17975</name>
</gene>
<reference evidence="2 3" key="2">
    <citation type="submission" date="2020-06" db="EMBL/GenBank/DDBJ databases">
        <title>Complete Genome Sequence of Clostridium muelleri sp. nov. P21T, an Acid-Alcohol Producing Acetogen Isolated from Old Hay.</title>
        <authorList>
            <person name="Duncan K.E."/>
            <person name="Tanner R.S."/>
        </authorList>
    </citation>
    <scope>NUCLEOTIDE SEQUENCE [LARGE SCALE GENOMIC DNA]</scope>
    <source>
        <strain evidence="2 3">P21</strain>
    </source>
</reference>
<feature type="transmembrane region" description="Helical" evidence="1">
    <location>
        <begin position="21"/>
        <end position="39"/>
    </location>
</feature>
<protein>
    <submittedName>
        <fullName evidence="2">Uncharacterized protein</fullName>
    </submittedName>
</protein>
<dbReference type="AlphaFoldDB" id="A0A7Y0EJB1"/>